<comment type="catalytic activity">
    <reaction evidence="16 17 19">
        <text>(6S)-NADPHX + ADP = AMP + phosphate + NADPH + H(+)</text>
        <dbReference type="Rhea" id="RHEA:32235"/>
        <dbReference type="ChEBI" id="CHEBI:15378"/>
        <dbReference type="ChEBI" id="CHEBI:43474"/>
        <dbReference type="ChEBI" id="CHEBI:57783"/>
        <dbReference type="ChEBI" id="CHEBI:64076"/>
        <dbReference type="ChEBI" id="CHEBI:456215"/>
        <dbReference type="ChEBI" id="CHEBI:456216"/>
        <dbReference type="EC" id="4.2.1.136"/>
    </reaction>
</comment>
<dbReference type="SUPFAM" id="SSF53613">
    <property type="entry name" value="Ribokinase-like"/>
    <property type="match status" value="1"/>
</dbReference>
<evidence type="ECO:0000256" key="7">
    <source>
        <dbReference type="ARBA" id="ARBA00022840"/>
    </source>
</evidence>
<feature type="binding site" evidence="17">
    <location>
        <position position="318"/>
    </location>
    <ligand>
        <name>(6S)-NADPHX</name>
        <dbReference type="ChEBI" id="CHEBI:64076"/>
    </ligand>
</feature>
<feature type="binding site" evidence="18">
    <location>
        <position position="159"/>
    </location>
    <ligand>
        <name>K(+)</name>
        <dbReference type="ChEBI" id="CHEBI:29103"/>
    </ligand>
</feature>
<evidence type="ECO:0000256" key="13">
    <source>
        <dbReference type="ARBA" id="ARBA00023268"/>
    </source>
</evidence>
<evidence type="ECO:0000259" key="21">
    <source>
        <dbReference type="PROSITE" id="PS51385"/>
    </source>
</evidence>
<dbReference type="NCBIfam" id="TIGR00196">
    <property type="entry name" value="yjeF_cterm"/>
    <property type="match status" value="1"/>
</dbReference>
<dbReference type="GO" id="GO:0046496">
    <property type="term" value="P:nicotinamide nucleotide metabolic process"/>
    <property type="evidence" value="ECO:0007669"/>
    <property type="project" value="UniProtKB-UniRule"/>
</dbReference>
<proteinExistence type="inferred from homology"/>
<feature type="domain" description="YjeF N-terminal" evidence="21">
    <location>
        <begin position="9"/>
        <end position="215"/>
    </location>
</feature>
<feature type="binding site" evidence="18">
    <location>
        <position position="123"/>
    </location>
    <ligand>
        <name>K(+)</name>
        <dbReference type="ChEBI" id="CHEBI:29103"/>
    </ligand>
</feature>
<evidence type="ECO:0000256" key="16">
    <source>
        <dbReference type="ARBA" id="ARBA00049209"/>
    </source>
</evidence>
<dbReference type="PROSITE" id="PS51383">
    <property type="entry name" value="YJEF_C_3"/>
    <property type="match status" value="1"/>
</dbReference>
<dbReference type="InterPro" id="IPR030677">
    <property type="entry name" value="Nnr"/>
</dbReference>
<feature type="binding site" evidence="18">
    <location>
        <begin position="127"/>
        <end position="133"/>
    </location>
    <ligand>
        <name>(6S)-NADPHX</name>
        <dbReference type="ChEBI" id="CHEBI:64076"/>
    </ligand>
</feature>
<feature type="binding site" evidence="18">
    <location>
        <begin position="57"/>
        <end position="61"/>
    </location>
    <ligand>
        <name>(6S)-NADPHX</name>
        <dbReference type="ChEBI" id="CHEBI:64076"/>
    </ligand>
</feature>
<comment type="subunit">
    <text evidence="17">Homotetramer.</text>
</comment>
<dbReference type="SUPFAM" id="SSF64153">
    <property type="entry name" value="YjeF N-terminal domain-like"/>
    <property type="match status" value="1"/>
</dbReference>
<evidence type="ECO:0000256" key="12">
    <source>
        <dbReference type="ARBA" id="ARBA00023239"/>
    </source>
</evidence>
<keyword evidence="13" id="KW-0511">Multifunctional enzyme</keyword>
<feature type="domain" description="YjeF C-terminal" evidence="20">
    <location>
        <begin position="225"/>
        <end position="494"/>
    </location>
</feature>
<dbReference type="AlphaFoldDB" id="A0A7H0VE52"/>
<organism evidence="22 23">
    <name type="scientific">Croceimicrobium hydrocarbonivorans</name>
    <dbReference type="NCBI Taxonomy" id="2761580"/>
    <lineage>
        <taxon>Bacteria</taxon>
        <taxon>Pseudomonadati</taxon>
        <taxon>Bacteroidota</taxon>
        <taxon>Flavobacteriia</taxon>
        <taxon>Flavobacteriales</taxon>
        <taxon>Owenweeksiaceae</taxon>
        <taxon>Croceimicrobium</taxon>
    </lineage>
</organism>
<dbReference type="PROSITE" id="PS51385">
    <property type="entry name" value="YJEF_N"/>
    <property type="match status" value="1"/>
</dbReference>
<dbReference type="KEGG" id="chyd:H4K34_16745"/>
<dbReference type="InterPro" id="IPR029056">
    <property type="entry name" value="Ribokinase-like"/>
</dbReference>
<evidence type="ECO:0000256" key="9">
    <source>
        <dbReference type="ARBA" id="ARBA00022958"/>
    </source>
</evidence>
<comment type="similarity">
    <text evidence="18">Belongs to the NnrE/AIBP family.</text>
</comment>
<comment type="similarity">
    <text evidence="17">Belongs to the NnrD/CARKD family.</text>
</comment>
<feature type="binding site" evidence="18">
    <location>
        <position position="138"/>
    </location>
    <ligand>
        <name>(6S)-NADPHX</name>
        <dbReference type="ChEBI" id="CHEBI:64076"/>
    </ligand>
</feature>
<dbReference type="GO" id="GO:0005524">
    <property type="term" value="F:ATP binding"/>
    <property type="evidence" value="ECO:0007669"/>
    <property type="project" value="UniProtKB-UniRule"/>
</dbReference>
<feature type="binding site" evidence="17">
    <location>
        <position position="434"/>
    </location>
    <ligand>
        <name>(6S)-NADPHX</name>
        <dbReference type="ChEBI" id="CHEBI:64076"/>
    </ligand>
</feature>
<dbReference type="Pfam" id="PF03853">
    <property type="entry name" value="YjeF_N"/>
    <property type="match status" value="1"/>
</dbReference>
<comment type="cofactor">
    <cofactor evidence="17">
        <name>Mg(2+)</name>
        <dbReference type="ChEBI" id="CHEBI:18420"/>
    </cofactor>
</comment>
<dbReference type="PANTHER" id="PTHR12592">
    <property type="entry name" value="ATP-DEPENDENT (S)-NAD(P)H-HYDRATE DEHYDRATASE FAMILY MEMBER"/>
    <property type="match status" value="1"/>
</dbReference>
<evidence type="ECO:0000256" key="2">
    <source>
        <dbReference type="ARBA" id="ARBA00000909"/>
    </source>
</evidence>
<feature type="binding site" evidence="17">
    <location>
        <position position="260"/>
    </location>
    <ligand>
        <name>(6S)-NADPHX</name>
        <dbReference type="ChEBI" id="CHEBI:64076"/>
    </ligand>
</feature>
<evidence type="ECO:0000256" key="1">
    <source>
        <dbReference type="ARBA" id="ARBA00000013"/>
    </source>
</evidence>
<evidence type="ECO:0000256" key="4">
    <source>
        <dbReference type="ARBA" id="ARBA00009524"/>
    </source>
</evidence>
<dbReference type="EC" id="4.2.1.136" evidence="19"/>
<dbReference type="CDD" id="cd01171">
    <property type="entry name" value="YXKO-related"/>
    <property type="match status" value="1"/>
</dbReference>
<evidence type="ECO:0000256" key="6">
    <source>
        <dbReference type="ARBA" id="ARBA00022741"/>
    </source>
</evidence>
<gene>
    <name evidence="17" type="primary">nnrD</name>
    <name evidence="18" type="synonym">nnrE</name>
    <name evidence="22" type="ORF">H4K34_16745</name>
</gene>
<keyword evidence="11 18" id="KW-0413">Isomerase</keyword>
<comment type="catalytic activity">
    <reaction evidence="2 18 19">
        <text>(6R)-NADPHX = (6S)-NADPHX</text>
        <dbReference type="Rhea" id="RHEA:32227"/>
        <dbReference type="ChEBI" id="CHEBI:64076"/>
        <dbReference type="ChEBI" id="CHEBI:64077"/>
        <dbReference type="EC" id="5.1.99.6"/>
    </reaction>
</comment>
<evidence type="ECO:0000313" key="23">
    <source>
        <dbReference type="Proteomes" id="UP000516305"/>
    </source>
</evidence>
<feature type="binding site" evidence="18">
    <location>
        <position position="156"/>
    </location>
    <ligand>
        <name>(6S)-NADPHX</name>
        <dbReference type="ChEBI" id="CHEBI:64076"/>
    </ligand>
</feature>
<dbReference type="HAMAP" id="MF_01966">
    <property type="entry name" value="NADHX_epimerase"/>
    <property type="match status" value="1"/>
</dbReference>
<feature type="binding site" evidence="18">
    <location>
        <position position="58"/>
    </location>
    <ligand>
        <name>K(+)</name>
        <dbReference type="ChEBI" id="CHEBI:29103"/>
    </ligand>
</feature>
<dbReference type="InterPro" id="IPR004443">
    <property type="entry name" value="YjeF_N_dom"/>
</dbReference>
<dbReference type="GO" id="GO:0052856">
    <property type="term" value="F:NAD(P)HX epimerase activity"/>
    <property type="evidence" value="ECO:0007669"/>
    <property type="project" value="UniProtKB-UniRule"/>
</dbReference>
<evidence type="ECO:0000256" key="19">
    <source>
        <dbReference type="PIRNR" id="PIRNR017184"/>
    </source>
</evidence>
<evidence type="ECO:0000313" key="22">
    <source>
        <dbReference type="EMBL" id="QNR24000.1"/>
    </source>
</evidence>
<evidence type="ECO:0000256" key="5">
    <source>
        <dbReference type="ARBA" id="ARBA00022723"/>
    </source>
</evidence>
<comment type="function">
    <text evidence="17">Catalyzes the dehydration of the S-form of NAD(P)HX at the expense of ADP, which is converted to AMP. Together with NAD(P)HX epimerase, which catalyzes the epimerization of the S- and R-forms, the enzyme allows the repair of both epimers of NAD(P)HX, a damaged form of NAD(P)H that is a result of enzymatic or heat-dependent hydration.</text>
</comment>
<keyword evidence="7 17" id="KW-0067">ATP-binding</keyword>
<keyword evidence="10 17" id="KW-0520">NAD</keyword>
<keyword evidence="6 17" id="KW-0547">Nucleotide-binding</keyword>
<name>A0A7H0VE52_9FLAO</name>
<dbReference type="HAMAP" id="MF_01965">
    <property type="entry name" value="NADHX_dehydratase"/>
    <property type="match status" value="1"/>
</dbReference>
<dbReference type="GO" id="GO:0052855">
    <property type="term" value="F:ADP-dependent NAD(P)H-hydrate dehydratase activity"/>
    <property type="evidence" value="ECO:0007669"/>
    <property type="project" value="UniProtKB-UniRule"/>
</dbReference>
<reference evidence="22 23" key="1">
    <citation type="submission" date="2020-08" db="EMBL/GenBank/DDBJ databases">
        <title>Croceimicrobium hydrocarbonivorans gen. nov., sp. nov., a novel marine bacterium isolated from a bacterial consortium that degrades polyethylene terephthalate.</title>
        <authorList>
            <person name="Liu R."/>
        </authorList>
    </citation>
    <scope>NUCLEOTIDE SEQUENCE [LARGE SCALE GENOMIC DNA]</scope>
    <source>
        <strain evidence="22 23">A20-9</strain>
    </source>
</reference>
<dbReference type="Gene3D" id="3.40.50.10260">
    <property type="entry name" value="YjeF N-terminal domain"/>
    <property type="match status" value="1"/>
</dbReference>
<keyword evidence="8 17" id="KW-0521">NADP</keyword>
<dbReference type="RefSeq" id="WP_210758533.1">
    <property type="nucleotide sequence ID" value="NZ_CP060139.1"/>
</dbReference>
<dbReference type="Gene3D" id="3.40.1190.20">
    <property type="match status" value="1"/>
</dbReference>
<evidence type="ECO:0000256" key="11">
    <source>
        <dbReference type="ARBA" id="ARBA00023235"/>
    </source>
</evidence>
<evidence type="ECO:0000256" key="17">
    <source>
        <dbReference type="HAMAP-Rule" id="MF_01965"/>
    </source>
</evidence>
<feature type="binding site" evidence="17">
    <location>
        <position position="369"/>
    </location>
    <ligand>
        <name>(6S)-NADPHX</name>
        <dbReference type="ChEBI" id="CHEBI:64076"/>
    </ligand>
</feature>
<dbReference type="GO" id="GO:0046872">
    <property type="term" value="F:metal ion binding"/>
    <property type="evidence" value="ECO:0007669"/>
    <property type="project" value="UniProtKB-UniRule"/>
</dbReference>
<feature type="binding site" evidence="17">
    <location>
        <begin position="404"/>
        <end position="408"/>
    </location>
    <ligand>
        <name>AMP</name>
        <dbReference type="ChEBI" id="CHEBI:456215"/>
    </ligand>
</feature>
<dbReference type="InterPro" id="IPR036652">
    <property type="entry name" value="YjeF_N_dom_sf"/>
</dbReference>
<dbReference type="Pfam" id="PF01256">
    <property type="entry name" value="Carb_kinase"/>
    <property type="match status" value="1"/>
</dbReference>
<dbReference type="NCBIfam" id="TIGR00197">
    <property type="entry name" value="yjeF_nterm"/>
    <property type="match status" value="1"/>
</dbReference>
<evidence type="ECO:0000259" key="20">
    <source>
        <dbReference type="PROSITE" id="PS51383"/>
    </source>
</evidence>
<comment type="function">
    <text evidence="18">Catalyzes the epimerization of the S- and R-forms of NAD(P)HX, a damaged form of NAD(P)H that is a result of enzymatic or heat-dependent hydration. This is a prerequisite for the S-specific NAD(P)H-hydrate dehydratase to allow the repair of both epimers of NAD(P)HX.</text>
</comment>
<sequence>MKILSISQTQAADRYTIEHEPIASLDLMERAAQALLVWFLQNIDPARPIVLLCGKGNNGGDGLALARLLRANGYWDLRVFLVDHKGSPDFEANLDRLGKDILQELLQDQLKQEHFPADIVWVDALFGSGLSRVLEGRYAEWIYQINERSGTKVSIDLPSGLMGDAIAQTDLLRVFKADYTLTFQYPKLALVHPYTAALAGQLEVLDIGLHPDYLQSAESSYSWMSLADIQSIIKPRKKHSYKGDYGHAYLLAGSPNTMGAALIAAEACARSGAGLLSLNTAKETFRACNSRLPELMLQERSSHAPNLEAYKAILCGPGLGQDEGVNSLLAELLQNWQGPMVLDADALNLIAKNPSYLEWANENWILTPHPGEFKRLLGLNQLGPDQLDLGIEYCRKHQLNLLLKGSISVFIESDGHCTFYDFGTSALAKGGSGDLLAGLICGLLAQGYTIKDSVSLGLALQGRAAQLAERELGSAHAVLSSDILKQIGKAYASF</sequence>
<keyword evidence="12 17" id="KW-0456">Lyase</keyword>
<evidence type="ECO:0000256" key="10">
    <source>
        <dbReference type="ARBA" id="ARBA00023027"/>
    </source>
</evidence>
<protein>
    <recommendedName>
        <fullName evidence="19">Bifunctional NAD(P)H-hydrate repair enzyme</fullName>
    </recommendedName>
    <alternativeName>
        <fullName evidence="19">Nicotinamide nucleotide repair protein</fullName>
    </alternativeName>
    <domain>
        <recommendedName>
            <fullName evidence="19">ADP-dependent (S)-NAD(P)H-hydrate dehydratase</fullName>
            <ecNumber evidence="19">4.2.1.136</ecNumber>
        </recommendedName>
        <alternativeName>
            <fullName evidence="19">ADP-dependent NAD(P)HX dehydratase</fullName>
        </alternativeName>
    </domain>
    <domain>
        <recommendedName>
            <fullName evidence="19">NAD(P)H-hydrate epimerase</fullName>
            <ecNumber evidence="19">5.1.99.6</ecNumber>
        </recommendedName>
    </domain>
</protein>
<comment type="catalytic activity">
    <reaction evidence="15 17 19">
        <text>(6S)-NADHX + ADP = AMP + phosphate + NADH + H(+)</text>
        <dbReference type="Rhea" id="RHEA:32223"/>
        <dbReference type="ChEBI" id="CHEBI:15378"/>
        <dbReference type="ChEBI" id="CHEBI:43474"/>
        <dbReference type="ChEBI" id="CHEBI:57945"/>
        <dbReference type="ChEBI" id="CHEBI:64074"/>
        <dbReference type="ChEBI" id="CHEBI:456215"/>
        <dbReference type="ChEBI" id="CHEBI:456216"/>
        <dbReference type="EC" id="4.2.1.136"/>
    </reaction>
</comment>
<dbReference type="EMBL" id="CP060139">
    <property type="protein sequence ID" value="QNR24000.1"/>
    <property type="molecule type" value="Genomic_DNA"/>
</dbReference>
<comment type="cofactor">
    <cofactor evidence="18 19">
        <name>K(+)</name>
        <dbReference type="ChEBI" id="CHEBI:29103"/>
    </cofactor>
    <text evidence="18 19">Binds 1 potassium ion per subunit.</text>
</comment>
<keyword evidence="23" id="KW-1185">Reference proteome</keyword>
<keyword evidence="9 18" id="KW-0630">Potassium</keyword>
<dbReference type="GO" id="GO:0110051">
    <property type="term" value="P:metabolite repair"/>
    <property type="evidence" value="ECO:0007669"/>
    <property type="project" value="TreeGrafter"/>
</dbReference>
<dbReference type="EC" id="5.1.99.6" evidence="19"/>
<dbReference type="InterPro" id="IPR000631">
    <property type="entry name" value="CARKD"/>
</dbReference>
<comment type="similarity">
    <text evidence="3 19">In the N-terminal section; belongs to the NnrE/AIBP family.</text>
</comment>
<evidence type="ECO:0000256" key="8">
    <source>
        <dbReference type="ARBA" id="ARBA00022857"/>
    </source>
</evidence>
<comment type="similarity">
    <text evidence="4 19">In the C-terminal section; belongs to the NnrD/CARKD family.</text>
</comment>
<evidence type="ECO:0000256" key="18">
    <source>
        <dbReference type="HAMAP-Rule" id="MF_01966"/>
    </source>
</evidence>
<dbReference type="PANTHER" id="PTHR12592:SF0">
    <property type="entry name" value="ATP-DEPENDENT (S)-NAD(P)H-HYDRATE DEHYDRATASE"/>
    <property type="match status" value="1"/>
</dbReference>
<accession>A0A7H0VE52</accession>
<evidence type="ECO:0000256" key="3">
    <source>
        <dbReference type="ARBA" id="ARBA00006001"/>
    </source>
</evidence>
<dbReference type="PIRSF" id="PIRSF017184">
    <property type="entry name" value="Nnr"/>
    <property type="match status" value="1"/>
</dbReference>
<comment type="function">
    <text evidence="14 19">Bifunctional enzyme that catalyzes the epimerization of the S- and R-forms of NAD(P)HX and the dehydration of the S-form of NAD(P)HX at the expense of ADP, which is converted to AMP. This allows the repair of both epimers of NAD(P)HX, a damaged form of NAD(P)H that is a result of enzymatic or heat-dependent hydration.</text>
</comment>
<dbReference type="Proteomes" id="UP000516305">
    <property type="component" value="Chromosome"/>
</dbReference>
<evidence type="ECO:0000256" key="15">
    <source>
        <dbReference type="ARBA" id="ARBA00048238"/>
    </source>
</evidence>
<evidence type="ECO:0000256" key="14">
    <source>
        <dbReference type="ARBA" id="ARBA00025153"/>
    </source>
</evidence>
<feature type="binding site" evidence="17">
    <location>
        <position position="433"/>
    </location>
    <ligand>
        <name>AMP</name>
        <dbReference type="ChEBI" id="CHEBI:456215"/>
    </ligand>
</feature>
<comment type="catalytic activity">
    <reaction evidence="1 18 19">
        <text>(6R)-NADHX = (6S)-NADHX</text>
        <dbReference type="Rhea" id="RHEA:32215"/>
        <dbReference type="ChEBI" id="CHEBI:64074"/>
        <dbReference type="ChEBI" id="CHEBI:64075"/>
        <dbReference type="EC" id="5.1.99.6"/>
    </reaction>
</comment>
<keyword evidence="5 18" id="KW-0479">Metal-binding</keyword>